<dbReference type="Pfam" id="PF07690">
    <property type="entry name" value="MFS_1"/>
    <property type="match status" value="2"/>
</dbReference>
<evidence type="ECO:0000313" key="7">
    <source>
        <dbReference type="Proteomes" id="UP000517547"/>
    </source>
</evidence>
<dbReference type="EMBL" id="JACAQE010000001">
    <property type="protein sequence ID" value="NWC12536.1"/>
    <property type="molecule type" value="Genomic_DNA"/>
</dbReference>
<feature type="transmembrane region" description="Helical" evidence="4">
    <location>
        <begin position="183"/>
        <end position="203"/>
    </location>
</feature>
<dbReference type="GO" id="GO:0022857">
    <property type="term" value="F:transmembrane transporter activity"/>
    <property type="evidence" value="ECO:0007669"/>
    <property type="project" value="InterPro"/>
</dbReference>
<keyword evidence="1 4" id="KW-0812">Transmembrane</keyword>
<feature type="transmembrane region" description="Helical" evidence="4">
    <location>
        <begin position="255"/>
        <end position="277"/>
    </location>
</feature>
<evidence type="ECO:0000256" key="1">
    <source>
        <dbReference type="ARBA" id="ARBA00022692"/>
    </source>
</evidence>
<evidence type="ECO:0000256" key="4">
    <source>
        <dbReference type="SAM" id="Phobius"/>
    </source>
</evidence>
<proteinExistence type="predicted"/>
<dbReference type="Gene3D" id="1.20.1250.20">
    <property type="entry name" value="MFS general substrate transporter like domains"/>
    <property type="match status" value="1"/>
</dbReference>
<dbReference type="RefSeq" id="WP_103032726.1">
    <property type="nucleotide sequence ID" value="NZ_JACAQE010000001.1"/>
</dbReference>
<keyword evidence="2 4" id="KW-1133">Transmembrane helix</keyword>
<dbReference type="AlphaFoldDB" id="A0A7Y8CC48"/>
<feature type="transmembrane region" description="Helical" evidence="4">
    <location>
        <begin position="289"/>
        <end position="309"/>
    </location>
</feature>
<dbReference type="PANTHER" id="PTHR43129:SF1">
    <property type="entry name" value="FOSMIDOMYCIN RESISTANCE PROTEIN"/>
    <property type="match status" value="1"/>
</dbReference>
<evidence type="ECO:0000313" key="6">
    <source>
        <dbReference type="EMBL" id="NWC12536.1"/>
    </source>
</evidence>
<comment type="caution">
    <text evidence="6">The sequence shown here is derived from an EMBL/GenBank/DDBJ whole genome shotgun (WGS) entry which is preliminary data.</text>
</comment>
<accession>A0A7Y8CC48</accession>
<reference evidence="6 7" key="1">
    <citation type="submission" date="2020-04" db="EMBL/GenBank/DDBJ databases">
        <title>Molecular characterization of pseudomonads from Agaricus bisporus reveal novel blotch 2 pathogens in Western Europe.</title>
        <authorList>
            <person name="Taparia T."/>
            <person name="Krijger M."/>
            <person name="Haynes E."/>
            <person name="Elpinstone J.G."/>
            <person name="Noble R."/>
            <person name="Van Der Wolf J."/>
        </authorList>
    </citation>
    <scope>NUCLEOTIDE SEQUENCE [LARGE SCALE GENOMIC DNA]</scope>
    <source>
        <strain evidence="6 7">IPO3738</strain>
    </source>
</reference>
<keyword evidence="3 4" id="KW-0472">Membrane</keyword>
<dbReference type="Proteomes" id="UP000517547">
    <property type="component" value="Unassembled WGS sequence"/>
</dbReference>
<evidence type="ECO:0000259" key="5">
    <source>
        <dbReference type="PROSITE" id="PS50850"/>
    </source>
</evidence>
<dbReference type="InterPro" id="IPR036259">
    <property type="entry name" value="MFS_trans_sf"/>
</dbReference>
<dbReference type="InterPro" id="IPR011701">
    <property type="entry name" value="MFS"/>
</dbReference>
<name>A0A7Y8CC48_9PSED</name>
<sequence>MNTTNDKVFQAQSRPADTPSRRRSLWAACTAHAVHDGLTDVIYVLLPIWQLQFGMSYAQVGLLRGAYSGMMAGFQLLASRAARRWGRERLLVGGTALAGVAYVLAGQAGGLAVLLLALMLGGLGASTQHPLASSMVSDTHEAGGGVKQALSQYNFAGDIGKMLIPALIGLLLTVVSWRASTTLIGLLGLAAAGLLWWLIPARVEPATQEKQARRATGSVSVSGLRALLATGLLDSAARMGFLTFLPFLLTSKGAGTAGIGVALALLFVGGAFGKLLCGYLGARIGMVKTVWLTESATALLIILAVYLPLAGLMLMLPLLGLALNGTSSVLYGVVPEVSGPGRREQAFALFYTGTIGGGALAPVLFGRLGDASGIAVAVITLAAILLLTLPLSWAVQRGLDRAALADNDPEAGPHAG</sequence>
<gene>
    <name evidence="6" type="ORF">HX845_02665</name>
</gene>
<protein>
    <submittedName>
        <fullName evidence="6">MFS transporter</fullName>
    </submittedName>
</protein>
<feature type="transmembrane region" description="Helical" evidence="4">
    <location>
        <begin position="315"/>
        <end position="334"/>
    </location>
</feature>
<dbReference type="GO" id="GO:0005886">
    <property type="term" value="C:plasma membrane"/>
    <property type="evidence" value="ECO:0007669"/>
    <property type="project" value="TreeGrafter"/>
</dbReference>
<dbReference type="InterPro" id="IPR020846">
    <property type="entry name" value="MFS_dom"/>
</dbReference>
<feature type="transmembrane region" description="Helical" evidence="4">
    <location>
        <begin position="90"/>
        <end position="105"/>
    </location>
</feature>
<dbReference type="PROSITE" id="PS50850">
    <property type="entry name" value="MFS"/>
    <property type="match status" value="1"/>
</dbReference>
<feature type="transmembrane region" description="Helical" evidence="4">
    <location>
        <begin position="224"/>
        <end position="249"/>
    </location>
</feature>
<dbReference type="SUPFAM" id="SSF103473">
    <property type="entry name" value="MFS general substrate transporter"/>
    <property type="match status" value="1"/>
</dbReference>
<feature type="domain" description="Major facilitator superfamily (MFS) profile" evidence="5">
    <location>
        <begin position="24"/>
        <end position="400"/>
    </location>
</feature>
<feature type="transmembrane region" description="Helical" evidence="4">
    <location>
        <begin position="371"/>
        <end position="395"/>
    </location>
</feature>
<organism evidence="6 7">
    <name type="scientific">Pseudomonas gingeri</name>
    <dbReference type="NCBI Taxonomy" id="117681"/>
    <lineage>
        <taxon>Bacteria</taxon>
        <taxon>Pseudomonadati</taxon>
        <taxon>Pseudomonadota</taxon>
        <taxon>Gammaproteobacteria</taxon>
        <taxon>Pseudomonadales</taxon>
        <taxon>Pseudomonadaceae</taxon>
        <taxon>Pseudomonas</taxon>
    </lineage>
</organism>
<dbReference type="PANTHER" id="PTHR43129">
    <property type="entry name" value="FOSMIDOMYCIN RESISTANCE PROTEIN"/>
    <property type="match status" value="1"/>
</dbReference>
<evidence type="ECO:0000256" key="2">
    <source>
        <dbReference type="ARBA" id="ARBA00022989"/>
    </source>
</evidence>
<evidence type="ECO:0000256" key="3">
    <source>
        <dbReference type="ARBA" id="ARBA00023136"/>
    </source>
</evidence>
<feature type="transmembrane region" description="Helical" evidence="4">
    <location>
        <begin position="346"/>
        <end position="365"/>
    </location>
</feature>